<gene>
    <name evidence="1" type="ORF">L2E82_24445</name>
</gene>
<reference evidence="2" key="1">
    <citation type="journal article" date="2022" name="Mol. Ecol. Resour.">
        <title>The genomes of chicory, endive, great burdock and yacon provide insights into Asteraceae palaeo-polyploidization history and plant inulin production.</title>
        <authorList>
            <person name="Fan W."/>
            <person name="Wang S."/>
            <person name="Wang H."/>
            <person name="Wang A."/>
            <person name="Jiang F."/>
            <person name="Liu H."/>
            <person name="Zhao H."/>
            <person name="Xu D."/>
            <person name="Zhang Y."/>
        </authorList>
    </citation>
    <scope>NUCLEOTIDE SEQUENCE [LARGE SCALE GENOMIC DNA]</scope>
    <source>
        <strain evidence="2">cv. Punajuju</strain>
    </source>
</reference>
<dbReference type="Proteomes" id="UP001055811">
    <property type="component" value="Linkage Group LG04"/>
</dbReference>
<evidence type="ECO:0000313" key="2">
    <source>
        <dbReference type="Proteomes" id="UP001055811"/>
    </source>
</evidence>
<name>A0ACB9E0E9_CICIN</name>
<sequence>MDTEEEASGQMTDEIYTNGGDEESLSQQQQRRPIISGEQLDIEAYAALYTGRTKISRLISKIPETKSVGVSSSSMVVVFLSCLLQPSHQHFDFTQEKRWPRIRSTEPLSEF</sequence>
<evidence type="ECO:0000313" key="1">
    <source>
        <dbReference type="EMBL" id="KAI3752414.1"/>
    </source>
</evidence>
<dbReference type="EMBL" id="CM042012">
    <property type="protein sequence ID" value="KAI3752414.1"/>
    <property type="molecule type" value="Genomic_DNA"/>
</dbReference>
<comment type="caution">
    <text evidence="1">The sequence shown here is derived from an EMBL/GenBank/DDBJ whole genome shotgun (WGS) entry which is preliminary data.</text>
</comment>
<keyword evidence="2" id="KW-1185">Reference proteome</keyword>
<organism evidence="1 2">
    <name type="scientific">Cichorium intybus</name>
    <name type="common">Chicory</name>
    <dbReference type="NCBI Taxonomy" id="13427"/>
    <lineage>
        <taxon>Eukaryota</taxon>
        <taxon>Viridiplantae</taxon>
        <taxon>Streptophyta</taxon>
        <taxon>Embryophyta</taxon>
        <taxon>Tracheophyta</taxon>
        <taxon>Spermatophyta</taxon>
        <taxon>Magnoliopsida</taxon>
        <taxon>eudicotyledons</taxon>
        <taxon>Gunneridae</taxon>
        <taxon>Pentapetalae</taxon>
        <taxon>asterids</taxon>
        <taxon>campanulids</taxon>
        <taxon>Asterales</taxon>
        <taxon>Asteraceae</taxon>
        <taxon>Cichorioideae</taxon>
        <taxon>Cichorieae</taxon>
        <taxon>Cichoriinae</taxon>
        <taxon>Cichorium</taxon>
    </lineage>
</organism>
<accession>A0ACB9E0E9</accession>
<protein>
    <submittedName>
        <fullName evidence="1">Uncharacterized protein</fullName>
    </submittedName>
</protein>
<reference evidence="1 2" key="2">
    <citation type="journal article" date="2022" name="Mol. Ecol. Resour.">
        <title>The genomes of chicory, endive, great burdock and yacon provide insights into Asteraceae paleo-polyploidization history and plant inulin production.</title>
        <authorList>
            <person name="Fan W."/>
            <person name="Wang S."/>
            <person name="Wang H."/>
            <person name="Wang A."/>
            <person name="Jiang F."/>
            <person name="Liu H."/>
            <person name="Zhao H."/>
            <person name="Xu D."/>
            <person name="Zhang Y."/>
        </authorList>
    </citation>
    <scope>NUCLEOTIDE SEQUENCE [LARGE SCALE GENOMIC DNA]</scope>
    <source>
        <strain evidence="2">cv. Punajuju</strain>
        <tissue evidence="1">Leaves</tissue>
    </source>
</reference>
<proteinExistence type="predicted"/>